<keyword evidence="4" id="KW-1185">Reference proteome</keyword>
<accession>A0A412G6N3</accession>
<dbReference type="SUPFAM" id="SSF102405">
    <property type="entry name" value="MCP/YpsA-like"/>
    <property type="match status" value="1"/>
</dbReference>
<evidence type="ECO:0000313" key="4">
    <source>
        <dbReference type="Proteomes" id="UP000284178"/>
    </source>
</evidence>
<dbReference type="PANTHER" id="PTHR43022:SF1">
    <property type="entry name" value="PROTEIN SMF"/>
    <property type="match status" value="1"/>
</dbReference>
<dbReference type="InterPro" id="IPR003488">
    <property type="entry name" value="DprA"/>
</dbReference>
<proteinExistence type="inferred from homology"/>
<name>A0A412G6N3_9FIRM</name>
<feature type="domain" description="Smf/DprA SLOG" evidence="2">
    <location>
        <begin position="39"/>
        <end position="241"/>
    </location>
</feature>
<dbReference type="GO" id="GO:0009294">
    <property type="term" value="P:DNA-mediated transformation"/>
    <property type="evidence" value="ECO:0007669"/>
    <property type="project" value="InterPro"/>
</dbReference>
<comment type="similarity">
    <text evidence="1">Belongs to the DprA/Smf family.</text>
</comment>
<dbReference type="Pfam" id="PF02481">
    <property type="entry name" value="DNA_processg_A"/>
    <property type="match status" value="1"/>
</dbReference>
<dbReference type="InterPro" id="IPR057666">
    <property type="entry name" value="DrpA_SLOG"/>
</dbReference>
<protein>
    <submittedName>
        <fullName evidence="3">DNA-protecting protein DprA</fullName>
    </submittedName>
</protein>
<dbReference type="AlphaFoldDB" id="A0A412G6N3"/>
<sequence length="260" mass="29202">MRKQILGLALRYHGEWEKITEGLKQGEKPPCPEIAAPYVTWADAEYPALLRQLRFPPWILFYQGNLALADLPATGIVGSRRACRYGLTMTERCCEALKDEVIVSGLALGIDGAAHRAALRLCRGTIGITGCGLDRPYPAYNRDLYTELPKANLLLSEYPPQTPPLKHHFPWRNRLIAALSDRIVVMQAGFHSGTMLTVNEAIELNREVWCLPYPAMNKEGEGCNLLISQGAEILMEPSQLTRTPQERRQACKNRVKTMKF</sequence>
<dbReference type="Gene3D" id="3.40.50.450">
    <property type="match status" value="1"/>
</dbReference>
<evidence type="ECO:0000256" key="1">
    <source>
        <dbReference type="ARBA" id="ARBA00006525"/>
    </source>
</evidence>
<comment type="caution">
    <text evidence="3">The sequence shown here is derived from an EMBL/GenBank/DDBJ whole genome shotgun (WGS) entry which is preliminary data.</text>
</comment>
<dbReference type="PANTHER" id="PTHR43022">
    <property type="entry name" value="PROTEIN SMF"/>
    <property type="match status" value="1"/>
</dbReference>
<evidence type="ECO:0000259" key="2">
    <source>
        <dbReference type="Pfam" id="PF02481"/>
    </source>
</evidence>
<reference evidence="3 4" key="1">
    <citation type="submission" date="2018-08" db="EMBL/GenBank/DDBJ databases">
        <title>A genome reference for cultivated species of the human gut microbiota.</title>
        <authorList>
            <person name="Zou Y."/>
            <person name="Xue W."/>
            <person name="Luo G."/>
        </authorList>
    </citation>
    <scope>NUCLEOTIDE SEQUENCE [LARGE SCALE GENOMIC DNA]</scope>
    <source>
        <strain evidence="3 4">AF24-29</strain>
    </source>
</reference>
<dbReference type="GeneID" id="83014048"/>
<organism evidence="3 4">
    <name type="scientific">Holdemania filiformis</name>
    <dbReference type="NCBI Taxonomy" id="61171"/>
    <lineage>
        <taxon>Bacteria</taxon>
        <taxon>Bacillati</taxon>
        <taxon>Bacillota</taxon>
        <taxon>Erysipelotrichia</taxon>
        <taxon>Erysipelotrichales</taxon>
        <taxon>Erysipelotrichaceae</taxon>
        <taxon>Holdemania</taxon>
    </lineage>
</organism>
<evidence type="ECO:0000313" key="3">
    <source>
        <dbReference type="EMBL" id="RGR76964.1"/>
    </source>
</evidence>
<dbReference type="EMBL" id="QRUP01000001">
    <property type="protein sequence ID" value="RGR76964.1"/>
    <property type="molecule type" value="Genomic_DNA"/>
</dbReference>
<dbReference type="NCBIfam" id="TIGR00732">
    <property type="entry name" value="dprA"/>
    <property type="match status" value="1"/>
</dbReference>
<gene>
    <name evidence="3" type="primary">dprA</name>
    <name evidence="3" type="ORF">DWY25_01320</name>
</gene>
<dbReference type="Proteomes" id="UP000284178">
    <property type="component" value="Unassembled WGS sequence"/>
</dbReference>
<dbReference type="RefSeq" id="WP_117892748.1">
    <property type="nucleotide sequence ID" value="NZ_CABJCV010000001.1"/>
</dbReference>